<organism evidence="1">
    <name type="scientific">Phage sp. ctfRs3</name>
    <dbReference type="NCBI Taxonomy" id="2826751"/>
    <lineage>
        <taxon>Viruses</taxon>
    </lineage>
</organism>
<name>A0A8S5QTN1_9VIRU</name>
<evidence type="ECO:0000313" key="1">
    <source>
        <dbReference type="EMBL" id="DAE22655.1"/>
    </source>
</evidence>
<accession>A0A8S5QTN1</accession>
<protein>
    <submittedName>
        <fullName evidence="1">Major tail protein</fullName>
    </submittedName>
</protein>
<proteinExistence type="predicted"/>
<reference evidence="1" key="1">
    <citation type="journal article" date="2021" name="Proc. Natl. Acad. Sci. U.S.A.">
        <title>A Catalog of Tens of Thousands of Viruses from Human Metagenomes Reveals Hidden Associations with Chronic Diseases.</title>
        <authorList>
            <person name="Tisza M.J."/>
            <person name="Buck C.B."/>
        </authorList>
    </citation>
    <scope>NUCLEOTIDE SEQUENCE</scope>
    <source>
        <strain evidence="1">CtfRs3</strain>
    </source>
</reference>
<dbReference type="NCBIfam" id="NF047353">
    <property type="entry name" value="tube_lmo2291"/>
    <property type="match status" value="1"/>
</dbReference>
<sequence>MANTTGVYPVYENQFKIDKTGGDGSTESNLVTIADMESFSVSIDGNIEEWKPFDQQGWTRRLLTGKSITISISGKRNVGDAGNDYIESLALKTGAAATTTLVWNFPSGAKLVIKGVVSVTEWGGGDSTAVAPLAFDFASDGKPEFTEATA</sequence>
<dbReference type="EMBL" id="BK015736">
    <property type="protein sequence ID" value="DAE22655.1"/>
    <property type="molecule type" value="Genomic_DNA"/>
</dbReference>